<protein>
    <submittedName>
        <fullName evidence="5">YDG domain-containing protein</fullName>
    </submittedName>
</protein>
<evidence type="ECO:0000256" key="2">
    <source>
        <dbReference type="ARBA" id="ARBA00023242"/>
    </source>
</evidence>
<dbReference type="Gene3D" id="2.30.280.10">
    <property type="entry name" value="SRA-YDG"/>
    <property type="match status" value="1"/>
</dbReference>
<name>A0ABD1B4R9_CARAN</name>
<feature type="domain" description="YDG" evidence="4">
    <location>
        <begin position="176"/>
        <end position="320"/>
    </location>
</feature>
<evidence type="ECO:0000313" key="5">
    <source>
        <dbReference type="EMBL" id="KAL1213971.1"/>
    </source>
</evidence>
<dbReference type="EMBL" id="JBANAX010000325">
    <property type="protein sequence ID" value="KAL1213971.1"/>
    <property type="molecule type" value="Genomic_DNA"/>
</dbReference>
<accession>A0ABD1B4R9</accession>
<dbReference type="Pfam" id="PF02182">
    <property type="entry name" value="SAD_SRA"/>
    <property type="match status" value="1"/>
</dbReference>
<dbReference type="PROSITE" id="PS51015">
    <property type="entry name" value="YDG"/>
    <property type="match status" value="1"/>
</dbReference>
<dbReference type="Proteomes" id="UP001558713">
    <property type="component" value="Unassembled WGS sequence"/>
</dbReference>
<dbReference type="GO" id="GO:0005634">
    <property type="term" value="C:nucleus"/>
    <property type="evidence" value="ECO:0007669"/>
    <property type="project" value="UniProtKB-SubCell"/>
</dbReference>
<gene>
    <name evidence="5" type="ORF">V5N11_007334</name>
</gene>
<dbReference type="PANTHER" id="PTHR45660:SF23">
    <property type="entry name" value="YDG DOMAIN-CONTAINING PROTEIN"/>
    <property type="match status" value="1"/>
</dbReference>
<evidence type="ECO:0000259" key="4">
    <source>
        <dbReference type="PROSITE" id="PS51015"/>
    </source>
</evidence>
<comment type="caution">
    <text evidence="5">The sequence shown here is derived from an EMBL/GenBank/DDBJ whole genome shotgun (WGS) entry which is preliminary data.</text>
</comment>
<dbReference type="SMART" id="SM00466">
    <property type="entry name" value="SRA"/>
    <property type="match status" value="1"/>
</dbReference>
<evidence type="ECO:0000256" key="1">
    <source>
        <dbReference type="ARBA" id="ARBA00004584"/>
    </source>
</evidence>
<dbReference type="InterPro" id="IPR003105">
    <property type="entry name" value="SRA_YDG"/>
</dbReference>
<dbReference type="InterPro" id="IPR015947">
    <property type="entry name" value="PUA-like_sf"/>
</dbReference>
<proteinExistence type="predicted"/>
<sequence>MNHSHKRQIVFAIRDFPLACGTHTDDDSSNNAFKNPRTSDVAVKNLKPEGTIVKQESADHDHDVAVHESNGVVSTLRHEEEIRNDTDHDHEVTVPEPNGVLTLGEEVEIRNSDHLSPREKVLEVLRFFKQVYKRLDREKEERRGGELFKATSRIDIKTLEFIEKMGKQVNSEKRIGSVPGIEIGDDFQYKTELRVVGLHSKTMCGIDYMKIGELRLATSIVASEGYGYNDKFGSGVMVYTGEGGNMISKEKKTEDQKLTKGNLALANSMRYKKEVRVIRGEERWDRKGKRYVYDGLYMVEEYWIEKDVRGKSVYKFKLCRIPGQFQLT</sequence>
<keyword evidence="2 3" id="KW-0539">Nucleus</keyword>
<dbReference type="PANTHER" id="PTHR45660">
    <property type="entry name" value="HISTONE-LYSINE N-METHYLTRANSFERASE SETMAR"/>
    <property type="match status" value="1"/>
</dbReference>
<keyword evidence="6" id="KW-1185">Reference proteome</keyword>
<evidence type="ECO:0000313" key="6">
    <source>
        <dbReference type="Proteomes" id="UP001558713"/>
    </source>
</evidence>
<dbReference type="GO" id="GO:0000775">
    <property type="term" value="C:chromosome, centromeric region"/>
    <property type="evidence" value="ECO:0007669"/>
    <property type="project" value="UniProtKB-SubCell"/>
</dbReference>
<evidence type="ECO:0000256" key="3">
    <source>
        <dbReference type="PROSITE-ProRule" id="PRU00358"/>
    </source>
</evidence>
<organism evidence="5 6">
    <name type="scientific">Cardamine amara subsp. amara</name>
    <dbReference type="NCBI Taxonomy" id="228776"/>
    <lineage>
        <taxon>Eukaryota</taxon>
        <taxon>Viridiplantae</taxon>
        <taxon>Streptophyta</taxon>
        <taxon>Embryophyta</taxon>
        <taxon>Tracheophyta</taxon>
        <taxon>Spermatophyta</taxon>
        <taxon>Magnoliopsida</taxon>
        <taxon>eudicotyledons</taxon>
        <taxon>Gunneridae</taxon>
        <taxon>Pentapetalae</taxon>
        <taxon>rosids</taxon>
        <taxon>malvids</taxon>
        <taxon>Brassicales</taxon>
        <taxon>Brassicaceae</taxon>
        <taxon>Cardamineae</taxon>
        <taxon>Cardamine</taxon>
    </lineage>
</organism>
<dbReference type="SUPFAM" id="SSF88697">
    <property type="entry name" value="PUA domain-like"/>
    <property type="match status" value="1"/>
</dbReference>
<dbReference type="InterPro" id="IPR036987">
    <property type="entry name" value="SRA-YDG_sf"/>
</dbReference>
<reference evidence="5 6" key="1">
    <citation type="submission" date="2024-04" db="EMBL/GenBank/DDBJ databases">
        <title>Genome assembly C_amara_ONT_v2.</title>
        <authorList>
            <person name="Yant L."/>
            <person name="Moore C."/>
            <person name="Slenker M."/>
        </authorList>
    </citation>
    <scope>NUCLEOTIDE SEQUENCE [LARGE SCALE GENOMIC DNA]</scope>
    <source>
        <tissue evidence="5">Leaf</tissue>
    </source>
</reference>
<dbReference type="AlphaFoldDB" id="A0ABD1B4R9"/>
<dbReference type="InterPro" id="IPR051357">
    <property type="entry name" value="H3K9_HMTase_SUVAR3-9"/>
</dbReference>
<comment type="subcellular location">
    <subcellularLocation>
        <location evidence="1">Chromosome</location>
        <location evidence="1">Centromere</location>
    </subcellularLocation>
    <subcellularLocation>
        <location evidence="3">Nucleus</location>
    </subcellularLocation>
</comment>